<feature type="region of interest" description="Disordered" evidence="4">
    <location>
        <begin position="722"/>
        <end position="743"/>
    </location>
</feature>
<dbReference type="GO" id="GO:0016887">
    <property type="term" value="F:ATP hydrolysis activity"/>
    <property type="evidence" value="ECO:0007669"/>
    <property type="project" value="InterPro"/>
</dbReference>
<dbReference type="EMBL" id="CAKKNF020000001">
    <property type="protein sequence ID" value="CAH0746836.1"/>
    <property type="molecule type" value="Genomic_DNA"/>
</dbReference>
<feature type="region of interest" description="Disordered" evidence="4">
    <location>
        <begin position="107"/>
        <end position="173"/>
    </location>
</feature>
<evidence type="ECO:0000313" key="6">
    <source>
        <dbReference type="EMBL" id="CAH0746836.1"/>
    </source>
</evidence>
<dbReference type="InterPro" id="IPR057568">
    <property type="entry name" value="CortBP2_NAV1-like_AAA_lid"/>
</dbReference>
<dbReference type="Proteomes" id="UP001152759">
    <property type="component" value="Unassembled WGS sequence"/>
</dbReference>
<reference evidence="6" key="1">
    <citation type="submission" date="2021-12" db="EMBL/GenBank/DDBJ databases">
        <authorList>
            <person name="King R."/>
        </authorList>
    </citation>
    <scope>NUCLEOTIDE SEQUENCE</scope>
</reference>
<feature type="compositionally biased region" description="Polar residues" evidence="4">
    <location>
        <begin position="693"/>
        <end position="704"/>
    </location>
</feature>
<sequence length="743" mass="82557">MKCPHFLARRSLRVESIRLAFGAHVVSAFEQSLSNMTQRLQQLTATTEKKDSELHELRQTIERLSKQGHTNGITPGSMSPSLARRHTINTTAGSTISRQLSTDSVSSLNSLSSANSTQQSDSEKKKKRGWLRSSFSKAFTRPKKTRSGSTSDAEANDTSVPSSPLLNTPHMMNGDLCQQNVKLSHSSSALCDRNTQDIVDELRRQLREKDLVLTDIRLEALSSAHQLESLKDTVINMRNEMLNLKQDNERLQRIVASKSLASSQSSLPLSDLTDAPLTDTLVDPILCENEGKKIMVTVYLGAHGSYNKYVEEGCDISIGFITVGSKTKWDTLDSSIKRCFKDYLEKLDPGSCLGLGIDSVWSYHVGEITRYKESPVPDLLPCGYLVGDTTSIPLCLKGSLHNSAIDALAFQTLIPKPIIQRYVTLLTEHRRIILCGPSGTGKSYLASKLADFLVLRLGKDSSTGAVATVNVEHKSNKELKQWLCNIAETCETEMLPSVIVLDNLHHAADSLSELFNGFTTAKYPYIIGTISQATTSTTDLQLHHNFRWILCVNHMEPVKGLLGRILRRKLVDIETRSGRRNTELSRVVEWLPRVWHHLNQFLETHCSSDVTIGPRVFVGCPLESGSAQAWFTDVWNYSVIPYLQDMVREGLQLYGKRAPWHDPASFVVHTYPWPGDPSNLQRLSPEDVGYDAQNGTNSKSVNSDSDADPLLNMLMRLQEAANYSSPLSNDSDTNTHSGLESTL</sequence>
<evidence type="ECO:0000313" key="7">
    <source>
        <dbReference type="Proteomes" id="UP001152759"/>
    </source>
</evidence>
<comment type="caution">
    <text evidence="6">The sequence shown here is derived from an EMBL/GenBank/DDBJ whole genome shotgun (WGS) entry which is preliminary data.</text>
</comment>
<dbReference type="InterPro" id="IPR027417">
    <property type="entry name" value="P-loop_NTPase"/>
</dbReference>
<evidence type="ECO:0000256" key="1">
    <source>
        <dbReference type="ARBA" id="ARBA00006255"/>
    </source>
</evidence>
<comment type="similarity">
    <text evidence="1">Belongs to the Nav/unc-53 family.</text>
</comment>
<dbReference type="Pfam" id="PF23092">
    <property type="entry name" value="Ubiquitin_6"/>
    <property type="match status" value="1"/>
</dbReference>
<protein>
    <recommendedName>
        <fullName evidence="5">AAA+ ATPase domain-containing protein</fullName>
    </recommendedName>
</protein>
<evidence type="ECO:0000259" key="5">
    <source>
        <dbReference type="SMART" id="SM00382"/>
    </source>
</evidence>
<feature type="compositionally biased region" description="Polar residues" evidence="4">
    <location>
        <begin position="147"/>
        <end position="166"/>
    </location>
</feature>
<dbReference type="Pfam" id="PF25408">
    <property type="entry name" value="AAA_lid_NAV1"/>
    <property type="match status" value="1"/>
</dbReference>
<dbReference type="SMART" id="SM00382">
    <property type="entry name" value="AAA"/>
    <property type="match status" value="1"/>
</dbReference>
<dbReference type="GO" id="GO:0005524">
    <property type="term" value="F:ATP binding"/>
    <property type="evidence" value="ECO:0007669"/>
    <property type="project" value="InterPro"/>
</dbReference>
<feature type="domain" description="AAA+ ATPase" evidence="5">
    <location>
        <begin position="428"/>
        <end position="575"/>
    </location>
</feature>
<proteinExistence type="inferred from homology"/>
<dbReference type="PANTHER" id="PTHR12784">
    <property type="entry name" value="STEERIN"/>
    <property type="match status" value="1"/>
</dbReference>
<evidence type="ECO:0000256" key="2">
    <source>
        <dbReference type="ARBA" id="ARBA00023054"/>
    </source>
</evidence>
<dbReference type="Gene3D" id="3.40.50.300">
    <property type="entry name" value="P-loop containing nucleotide triphosphate hydrolases"/>
    <property type="match status" value="1"/>
</dbReference>
<accession>A0AAI8Y5Q8</accession>
<dbReference type="InterPro" id="IPR057126">
    <property type="entry name" value="NAV1-like_ubiquitin-like"/>
</dbReference>
<dbReference type="SUPFAM" id="SSF52540">
    <property type="entry name" value="P-loop containing nucleoside triphosphate hydrolases"/>
    <property type="match status" value="1"/>
</dbReference>
<keyword evidence="2 3" id="KW-0175">Coiled coil</keyword>
<dbReference type="Pfam" id="PF00004">
    <property type="entry name" value="AAA"/>
    <property type="match status" value="1"/>
</dbReference>
<dbReference type="InterPro" id="IPR003959">
    <property type="entry name" value="ATPase_AAA_core"/>
</dbReference>
<feature type="compositionally biased region" description="Polar residues" evidence="4">
    <location>
        <begin position="67"/>
        <end position="80"/>
    </location>
</feature>
<dbReference type="InterPro" id="IPR039041">
    <property type="entry name" value="Nav/unc-53"/>
</dbReference>
<organism evidence="6 7">
    <name type="scientific">Bemisia tabaci</name>
    <name type="common">Sweetpotato whitefly</name>
    <name type="synonym">Aleurodes tabaci</name>
    <dbReference type="NCBI Taxonomy" id="7038"/>
    <lineage>
        <taxon>Eukaryota</taxon>
        <taxon>Metazoa</taxon>
        <taxon>Ecdysozoa</taxon>
        <taxon>Arthropoda</taxon>
        <taxon>Hexapoda</taxon>
        <taxon>Insecta</taxon>
        <taxon>Pterygota</taxon>
        <taxon>Neoptera</taxon>
        <taxon>Paraneoptera</taxon>
        <taxon>Hemiptera</taxon>
        <taxon>Sternorrhyncha</taxon>
        <taxon>Aleyrodoidea</taxon>
        <taxon>Aleyrodidae</taxon>
        <taxon>Aleyrodinae</taxon>
        <taxon>Bemisia</taxon>
    </lineage>
</organism>
<feature type="compositionally biased region" description="Low complexity" evidence="4">
    <location>
        <begin position="107"/>
        <end position="120"/>
    </location>
</feature>
<feature type="region of interest" description="Disordered" evidence="4">
    <location>
        <begin position="678"/>
        <end position="706"/>
    </location>
</feature>
<dbReference type="AlphaFoldDB" id="A0AAI8Y5Q8"/>
<dbReference type="GO" id="GO:0022008">
    <property type="term" value="P:neurogenesis"/>
    <property type="evidence" value="ECO:0007669"/>
    <property type="project" value="InterPro"/>
</dbReference>
<feature type="region of interest" description="Disordered" evidence="4">
    <location>
        <begin position="63"/>
        <end position="83"/>
    </location>
</feature>
<dbReference type="InterPro" id="IPR003593">
    <property type="entry name" value="AAA+_ATPase"/>
</dbReference>
<feature type="coiled-coil region" evidence="3">
    <location>
        <begin position="227"/>
        <end position="254"/>
    </location>
</feature>
<keyword evidence="7" id="KW-1185">Reference proteome</keyword>
<evidence type="ECO:0000256" key="4">
    <source>
        <dbReference type="SAM" id="MobiDB-lite"/>
    </source>
</evidence>
<evidence type="ECO:0000256" key="3">
    <source>
        <dbReference type="SAM" id="Coils"/>
    </source>
</evidence>
<name>A0AAI8Y5Q8_BEMTA</name>
<dbReference type="PANTHER" id="PTHR12784:SF28">
    <property type="entry name" value="PROTEIN SICKIE"/>
    <property type="match status" value="1"/>
</dbReference>
<gene>
    <name evidence="6" type="ORF">BEMITA_LOCUS6</name>
</gene>